<dbReference type="PANTHER" id="PTHR18919:SF107">
    <property type="entry name" value="ACETYL-COA ACETYLTRANSFERASE, CYTOSOLIC"/>
    <property type="match status" value="1"/>
</dbReference>
<dbReference type="PANTHER" id="PTHR18919">
    <property type="entry name" value="ACETYL-COA C-ACYLTRANSFERASE"/>
    <property type="match status" value="1"/>
</dbReference>
<dbReference type="PROSITE" id="PS00098">
    <property type="entry name" value="THIOLASE_1"/>
    <property type="match status" value="1"/>
</dbReference>
<dbReference type="KEGG" id="aram:KAR29_08460"/>
<dbReference type="Pfam" id="PF02803">
    <property type="entry name" value="Thiolase_C"/>
    <property type="match status" value="1"/>
</dbReference>
<dbReference type="InterPro" id="IPR020610">
    <property type="entry name" value="Thiolase_AS"/>
</dbReference>
<evidence type="ECO:0000259" key="6">
    <source>
        <dbReference type="Pfam" id="PF00108"/>
    </source>
</evidence>
<dbReference type="InterPro" id="IPR020615">
    <property type="entry name" value="Thiolase_acyl_enz_int_AS"/>
</dbReference>
<evidence type="ECO:0000256" key="2">
    <source>
        <dbReference type="ARBA" id="ARBA00022679"/>
    </source>
</evidence>
<dbReference type="InterPro" id="IPR002155">
    <property type="entry name" value="Thiolase"/>
</dbReference>
<dbReference type="PROSITE" id="PS00737">
    <property type="entry name" value="THIOLASE_2"/>
    <property type="match status" value="1"/>
</dbReference>
<feature type="active site" description="Proton acceptor" evidence="4">
    <location>
        <position position="349"/>
    </location>
</feature>
<keyword evidence="2 5" id="KW-0808">Transferase</keyword>
<protein>
    <submittedName>
        <fullName evidence="8">Thiolase family protein</fullName>
    </submittedName>
</protein>
<organism evidence="8 9">
    <name type="scientific">Aminithiophilus ramosus</name>
    <dbReference type="NCBI Taxonomy" id="3029084"/>
    <lineage>
        <taxon>Bacteria</taxon>
        <taxon>Thermotogati</taxon>
        <taxon>Synergistota</taxon>
        <taxon>Synergistia</taxon>
        <taxon>Synergistales</taxon>
        <taxon>Aminithiophilaceae</taxon>
        <taxon>Aminithiophilus</taxon>
    </lineage>
</organism>
<evidence type="ECO:0000256" key="4">
    <source>
        <dbReference type="PIRSR" id="PIRSR000429-1"/>
    </source>
</evidence>
<dbReference type="NCBIfam" id="TIGR01930">
    <property type="entry name" value="AcCoA-C-Actrans"/>
    <property type="match status" value="1"/>
</dbReference>
<feature type="domain" description="Thiolase C-terminal" evidence="7">
    <location>
        <begin position="271"/>
        <end position="391"/>
    </location>
</feature>
<evidence type="ECO:0000259" key="7">
    <source>
        <dbReference type="Pfam" id="PF02803"/>
    </source>
</evidence>
<gene>
    <name evidence="8" type="ORF">KAR29_08460</name>
</gene>
<keyword evidence="3 5" id="KW-0012">Acyltransferase</keyword>
<dbReference type="RefSeq" id="WP_274372567.1">
    <property type="nucleotide sequence ID" value="NZ_CP072943.1"/>
</dbReference>
<evidence type="ECO:0000313" key="9">
    <source>
        <dbReference type="Proteomes" id="UP000671879"/>
    </source>
</evidence>
<dbReference type="Gene3D" id="3.40.47.10">
    <property type="match status" value="2"/>
</dbReference>
<evidence type="ECO:0000256" key="1">
    <source>
        <dbReference type="ARBA" id="ARBA00010982"/>
    </source>
</evidence>
<dbReference type="InterPro" id="IPR016039">
    <property type="entry name" value="Thiolase-like"/>
</dbReference>
<dbReference type="InterPro" id="IPR020617">
    <property type="entry name" value="Thiolase_C"/>
</dbReference>
<dbReference type="EMBL" id="CP072943">
    <property type="protein sequence ID" value="QTX31409.1"/>
    <property type="molecule type" value="Genomic_DNA"/>
</dbReference>
<dbReference type="SUPFAM" id="SSF53901">
    <property type="entry name" value="Thiolase-like"/>
    <property type="match status" value="2"/>
</dbReference>
<sequence>MARVVILSACRTAGGKFGGGLSRFEASDLGGFAVAEAVSRSGLTGEVIDEVILGNGWQAGVGANPARIALYKGGLPQSVPAFTVNIRCGSGIRTMMLGSDRIRLGDAKAVVVGGMESASNVPYLLPDARWGFRMGEKKALDVLHRDGFLCPVAGKLMGEATEALVEELSITREEQDAFALDSHRKAARAMDQGFFDEEIFPLTYRDRKKGDIVLDRDEIPRADTTEEALSKLPAIFKKGGTITAGSSSALCDAASALVIADGDWAQSQGLRPLAEIVGYASAALEAERFGLGPTLAMPKALARAGLAMEDMDLIEINEAFAAQVIACHRVMPFDRERLNVHGGAIALGHPIGASGAKIVTTLLYALRRRKGELGIASACIGGGQGVALVVRCLG</sequence>
<dbReference type="GO" id="GO:0003988">
    <property type="term" value="F:acetyl-CoA C-acyltransferase activity"/>
    <property type="evidence" value="ECO:0007669"/>
    <property type="project" value="UniProtKB-ARBA"/>
</dbReference>
<comment type="similarity">
    <text evidence="1 5">Belongs to the thiolase-like superfamily. Thiolase family.</text>
</comment>
<dbReference type="Proteomes" id="UP000671879">
    <property type="component" value="Chromosome"/>
</dbReference>
<dbReference type="Pfam" id="PF00108">
    <property type="entry name" value="Thiolase_N"/>
    <property type="match status" value="1"/>
</dbReference>
<feature type="domain" description="Thiolase N-terminal" evidence="6">
    <location>
        <begin position="4"/>
        <end position="261"/>
    </location>
</feature>
<feature type="active site" description="Acyl-thioester intermediate" evidence="4">
    <location>
        <position position="88"/>
    </location>
</feature>
<evidence type="ECO:0000256" key="5">
    <source>
        <dbReference type="RuleBase" id="RU003557"/>
    </source>
</evidence>
<keyword evidence="9" id="KW-1185">Reference proteome</keyword>
<dbReference type="AlphaFoldDB" id="A0A9Q7AB45"/>
<feature type="active site" description="Proton acceptor" evidence="4">
    <location>
        <position position="379"/>
    </location>
</feature>
<dbReference type="PIRSF" id="PIRSF000429">
    <property type="entry name" value="Ac-CoA_Ac_transf"/>
    <property type="match status" value="1"/>
</dbReference>
<proteinExistence type="inferred from homology"/>
<dbReference type="CDD" id="cd00751">
    <property type="entry name" value="thiolase"/>
    <property type="match status" value="1"/>
</dbReference>
<dbReference type="InterPro" id="IPR020616">
    <property type="entry name" value="Thiolase_N"/>
</dbReference>
<name>A0A9Q7AB45_9BACT</name>
<accession>A0A9Q7AB45</accession>
<dbReference type="PROSITE" id="PS00099">
    <property type="entry name" value="THIOLASE_3"/>
    <property type="match status" value="1"/>
</dbReference>
<evidence type="ECO:0000313" key="8">
    <source>
        <dbReference type="EMBL" id="QTX31409.1"/>
    </source>
</evidence>
<reference evidence="9" key="1">
    <citation type="submission" date="2021-04" db="EMBL/GenBank/DDBJ databases">
        <title>A novel Synergistetes isolate from a pyrite-forming mixed culture.</title>
        <authorList>
            <person name="Bunk B."/>
            <person name="Sproer C."/>
            <person name="Spring S."/>
            <person name="Pester M."/>
        </authorList>
    </citation>
    <scope>NUCLEOTIDE SEQUENCE [LARGE SCALE GENOMIC DNA]</scope>
    <source>
        <strain evidence="9">J.5.4.2-T.3.5.2</strain>
    </source>
</reference>
<dbReference type="InterPro" id="IPR020613">
    <property type="entry name" value="Thiolase_CS"/>
</dbReference>
<evidence type="ECO:0000256" key="3">
    <source>
        <dbReference type="ARBA" id="ARBA00023315"/>
    </source>
</evidence>
<dbReference type="FunFam" id="3.40.47.10:FF:000010">
    <property type="entry name" value="Acetyl-CoA acetyltransferase (Thiolase)"/>
    <property type="match status" value="1"/>
</dbReference>